<feature type="domain" description="Ig-like" evidence="7">
    <location>
        <begin position="1199"/>
        <end position="1297"/>
    </location>
</feature>
<dbReference type="PROSITE" id="PS50835">
    <property type="entry name" value="IG_LIKE"/>
    <property type="match status" value="20"/>
</dbReference>
<feature type="domain" description="Ig-like" evidence="7">
    <location>
        <begin position="2507"/>
        <end position="2598"/>
    </location>
</feature>
<evidence type="ECO:0000256" key="1">
    <source>
        <dbReference type="ARBA" id="ARBA00004167"/>
    </source>
</evidence>
<dbReference type="CDD" id="cd00096">
    <property type="entry name" value="Ig"/>
    <property type="match status" value="18"/>
</dbReference>
<dbReference type="SUPFAM" id="SSF141571">
    <property type="entry name" value="Pentapeptide repeat-like"/>
    <property type="match status" value="1"/>
</dbReference>
<dbReference type="GO" id="GO:0016020">
    <property type="term" value="C:membrane"/>
    <property type="evidence" value="ECO:0007669"/>
    <property type="project" value="UniProtKB-SubCell"/>
</dbReference>
<dbReference type="Gene3D" id="2.60.40.10">
    <property type="entry name" value="Immunoglobulins"/>
    <property type="match status" value="25"/>
</dbReference>
<dbReference type="InterPro" id="IPR003599">
    <property type="entry name" value="Ig_sub"/>
</dbReference>
<feature type="compositionally biased region" description="Basic and acidic residues" evidence="5">
    <location>
        <begin position="2775"/>
        <end position="2786"/>
    </location>
</feature>
<dbReference type="InterPro" id="IPR007110">
    <property type="entry name" value="Ig-like_dom"/>
</dbReference>
<feature type="domain" description="Ig-like" evidence="7">
    <location>
        <begin position="426"/>
        <end position="515"/>
    </location>
</feature>
<evidence type="ECO:0000256" key="2">
    <source>
        <dbReference type="ARBA" id="ARBA00022737"/>
    </source>
</evidence>
<dbReference type="OrthoDB" id="9355041at2759"/>
<feature type="signal peptide" evidence="6">
    <location>
        <begin position="1"/>
        <end position="26"/>
    </location>
</feature>
<feature type="domain" description="Ig-like" evidence="7">
    <location>
        <begin position="608"/>
        <end position="702"/>
    </location>
</feature>
<dbReference type="Pfam" id="PF13927">
    <property type="entry name" value="Ig_3"/>
    <property type="match status" value="1"/>
</dbReference>
<evidence type="ECO:0000313" key="9">
    <source>
        <dbReference type="Proteomes" id="UP000596742"/>
    </source>
</evidence>
<feature type="domain" description="Ig-like" evidence="7">
    <location>
        <begin position="1587"/>
        <end position="1678"/>
    </location>
</feature>
<feature type="domain" description="Ig-like" evidence="7">
    <location>
        <begin position="1497"/>
        <end position="1586"/>
    </location>
</feature>
<keyword evidence="6" id="KW-0732">Signal</keyword>
<keyword evidence="9" id="KW-1185">Reference proteome</keyword>
<keyword evidence="2" id="KW-0677">Repeat</keyword>
<feature type="domain" description="Ig-like" evidence="7">
    <location>
        <begin position="242"/>
        <end position="318"/>
    </location>
</feature>
<feature type="domain" description="Ig-like" evidence="7">
    <location>
        <begin position="1863"/>
        <end position="1950"/>
    </location>
</feature>
<accession>A0A8B6D3Z8</accession>
<dbReference type="EC" id="2.7.11.1" evidence="8"/>
<feature type="domain" description="Ig-like" evidence="7">
    <location>
        <begin position="2231"/>
        <end position="2322"/>
    </location>
</feature>
<feature type="compositionally biased region" description="Low complexity" evidence="5">
    <location>
        <begin position="2662"/>
        <end position="2684"/>
    </location>
</feature>
<dbReference type="InterPro" id="IPR013098">
    <property type="entry name" value="Ig_I-set"/>
</dbReference>
<keyword evidence="4" id="KW-1015">Disulfide bond</keyword>
<keyword evidence="8" id="KW-0808">Transferase</keyword>
<dbReference type="Proteomes" id="UP000596742">
    <property type="component" value="Unassembled WGS sequence"/>
</dbReference>
<evidence type="ECO:0000256" key="3">
    <source>
        <dbReference type="ARBA" id="ARBA00023136"/>
    </source>
</evidence>
<comment type="subcellular location">
    <subcellularLocation>
        <location evidence="1">Membrane</location>
        <topology evidence="1">Single-pass membrane protein</topology>
    </subcellularLocation>
</comment>
<dbReference type="Pfam" id="PF08205">
    <property type="entry name" value="C2-set_2"/>
    <property type="match status" value="1"/>
</dbReference>
<evidence type="ECO:0000256" key="5">
    <source>
        <dbReference type="SAM" id="MobiDB-lite"/>
    </source>
</evidence>
<dbReference type="PANTHER" id="PTHR44170">
    <property type="entry name" value="PROTEIN SIDEKICK"/>
    <property type="match status" value="1"/>
</dbReference>
<feature type="compositionally biased region" description="Low complexity" evidence="5">
    <location>
        <begin position="2801"/>
        <end position="2824"/>
    </location>
</feature>
<dbReference type="SUPFAM" id="SSF48726">
    <property type="entry name" value="Immunoglobulin"/>
    <property type="match status" value="23"/>
</dbReference>
<evidence type="ECO:0000256" key="6">
    <source>
        <dbReference type="SAM" id="SignalP"/>
    </source>
</evidence>
<feature type="domain" description="Ig-like" evidence="7">
    <location>
        <begin position="23"/>
        <end position="113"/>
    </location>
</feature>
<dbReference type="SMART" id="SM00408">
    <property type="entry name" value="IGc2"/>
    <property type="match status" value="21"/>
</dbReference>
<feature type="domain" description="Ig-like" evidence="7">
    <location>
        <begin position="1101"/>
        <end position="1189"/>
    </location>
</feature>
<comment type="caution">
    <text evidence="8">The sequence shown here is derived from an EMBL/GenBank/DDBJ whole genome shotgun (WGS) entry which is preliminary data.</text>
</comment>
<dbReference type="InterPro" id="IPR003598">
    <property type="entry name" value="Ig_sub2"/>
</dbReference>
<feature type="domain" description="Ig-like" evidence="7">
    <location>
        <begin position="2325"/>
        <end position="2412"/>
    </location>
</feature>
<keyword evidence="3" id="KW-0472">Membrane</keyword>
<feature type="region of interest" description="Disordered" evidence="5">
    <location>
        <begin position="2769"/>
        <end position="2884"/>
    </location>
</feature>
<feature type="compositionally biased region" description="Basic and acidic residues" evidence="5">
    <location>
        <begin position="2856"/>
        <end position="2872"/>
    </location>
</feature>
<feature type="domain" description="Ig-like" evidence="7">
    <location>
        <begin position="2417"/>
        <end position="2506"/>
    </location>
</feature>
<dbReference type="PANTHER" id="PTHR44170:SF6">
    <property type="entry name" value="CONTACTIN"/>
    <property type="match status" value="1"/>
</dbReference>
<dbReference type="GO" id="GO:0098609">
    <property type="term" value="P:cell-cell adhesion"/>
    <property type="evidence" value="ECO:0007669"/>
    <property type="project" value="TreeGrafter"/>
</dbReference>
<feature type="domain" description="Ig-like" evidence="7">
    <location>
        <begin position="1955"/>
        <end position="2046"/>
    </location>
</feature>
<feature type="region of interest" description="Disordered" evidence="5">
    <location>
        <begin position="2633"/>
        <end position="2684"/>
    </location>
</feature>
<dbReference type="InterPro" id="IPR036179">
    <property type="entry name" value="Ig-like_dom_sf"/>
</dbReference>
<dbReference type="EMBL" id="UYJE01002781">
    <property type="protein sequence ID" value="VDI13507.1"/>
    <property type="molecule type" value="Genomic_DNA"/>
</dbReference>
<evidence type="ECO:0000256" key="4">
    <source>
        <dbReference type="ARBA" id="ARBA00023157"/>
    </source>
</evidence>
<organism evidence="8 9">
    <name type="scientific">Mytilus galloprovincialis</name>
    <name type="common">Mediterranean mussel</name>
    <dbReference type="NCBI Taxonomy" id="29158"/>
    <lineage>
        <taxon>Eukaryota</taxon>
        <taxon>Metazoa</taxon>
        <taxon>Spiralia</taxon>
        <taxon>Lophotrochozoa</taxon>
        <taxon>Mollusca</taxon>
        <taxon>Bivalvia</taxon>
        <taxon>Autobranchia</taxon>
        <taxon>Pteriomorphia</taxon>
        <taxon>Mytilida</taxon>
        <taxon>Mytiloidea</taxon>
        <taxon>Mytilidae</taxon>
        <taxon>Mytilinae</taxon>
        <taxon>Mytilus</taxon>
    </lineage>
</organism>
<evidence type="ECO:0000313" key="8">
    <source>
        <dbReference type="EMBL" id="VDI13507.1"/>
    </source>
</evidence>
<feature type="domain" description="Ig-like" evidence="7">
    <location>
        <begin position="519"/>
        <end position="607"/>
    </location>
</feature>
<feature type="domain" description="Ig-like" evidence="7">
    <location>
        <begin position="2047"/>
        <end position="2138"/>
    </location>
</feature>
<feature type="domain" description="Ig-like" evidence="7">
    <location>
        <begin position="2139"/>
        <end position="2230"/>
    </location>
</feature>
<feature type="domain" description="Ig-like" evidence="7">
    <location>
        <begin position="809"/>
        <end position="894"/>
    </location>
</feature>
<protein>
    <submittedName>
        <fullName evidence="8">Obscurin-RhoGEF</fullName>
        <ecNumber evidence="8">2.7.11.1</ecNumber>
    </submittedName>
</protein>
<name>A0A8B6D3Z8_MYTGA</name>
<reference evidence="8" key="1">
    <citation type="submission" date="2018-11" db="EMBL/GenBank/DDBJ databases">
        <authorList>
            <person name="Alioto T."/>
            <person name="Alioto T."/>
        </authorList>
    </citation>
    <scope>NUCLEOTIDE SEQUENCE</scope>
</reference>
<sequence>MIGNIHRSLNLLCIFLVLQRPIPVLTQVPPGSPVITGPDTIMMGDIVTLTCTVHGGSPPPTVKWFVNDAVIDDTSTFTGGTTHNSYTFTAVETDHHKVFECQTDNGVLQNPLSRTQFIRVYRSPNPPTLTGPTTITTGTLSKWTCVSEEGYPAQNMSMRLGSASFGKGFTTNTRLVGLKSYTVIGTLYWAPSTLNDKLMLYCDVYHKETLGPNNAQTVGLLLSVKSNFTIKTPRLMYEPMTGQSATLVVEVIIGKATKVSWYKNNNLIDTASNARYSGGNYQTPSLTINRVELDDAGSYMASVTEGRDNRNTSIITVSPKATPAQPTLTGPTSITAGTTGSWTCISHGAFPLQTMSMRIGNQIFGSSDMSIYSQYEPAVMSFRVVGMLSWTPYINHDGQTLFCDVTHPETLNNPQTVSLKLTVRTPLSMTTPKTSYNTEVTKKVTLAVNIKGNPTEIRWYKNNELLITTSNKYSGGTIFVPGLTIKNISVSDAGIYVCEATDGTDTVRTSIIQLSVKIPLSVRTTKTFYNTTETRTVTLNVVISGTPTNIFWFKNNDLVVASGRFSGGTISSPALTIQNVSMSDAGQYVLEATDGTVTVKTRPIFLSPIAQLKVTARKRLYEPTIGESITLYIDVTSSNIKEVRWYKDNKQIYVDSDSRLFGGNSQTVSLNIKSVKLSDAGNYSCSVTDGFVMRNTSYITVSPKATPEIPTLSGPTLLTAGTTGTWTCISVGGFPLQSLSMRIGEQVFNNNELSTFSQHDIVHKSFTVIGILTWTPKLGHDGQQISCDVKHPETSVSPQTVSLPLTVEPSLTAIASKVMYSQTESSIVTLDVKLKGNPNRVSWYHNGNLIILSGRFSGGTVSVPSLTITNVSTSDAGRYVFEATDGDTTVQTITIVLSVRALLAVRVKKTLYEPVVGESVVLAVEVNSVNVTGVRWFKNNQEIDVASNSRLSGGNTRYPSLNIQNVLLTDAGNYVSSLTDGVDIRNTSTIILAPKATPAIPTLSGPTSLTADTFGTWTCTSVGGFPLQTMSMRIGGQVFDDHQLLVNSQYDSDSMSFRVVGILLWAPNIRDDGQTLYCDVTHTQTLSRSQTTSLRLTVTRPLLARVSTVIYRPLEATTVTLNVVLQGKPTTINWYKNGQLITISGRYSGGNVSFPALVIRDVSIIDAGSYVCEVSDGKTTIRTSTIQLSIKPKLPATTPKTVVTKLEVKASKTFYNPKQSTSVTLRVQIDGTPTQVVWYQNGELIIKSERISGGTVTVPSLTINNVTRSDAGSYVCEATNEMGTFRTAIIQVSPTVTPEQPSLSGPTTVTEGIFGTWTCISIGGVPLYKMEMRIDDQVFSSKHLLINSQFDPSSLSYRITGILVWAPDIRNDGQTLYCDILPPTQPIRRKRSSSQIASITLTVKPALLVIVGKMFYNTEETKSVTLQVNIEGTPTEIRWYKDNQLITISNRYSGGNVTVPALTIRNIKLSDGGIFVCEVINEKYTARSSEIKLTPTPVLIVKAGRTLYNPKETESITLNVNVVGTPSQIRWYKNNVLITISNRYSGGSVSVPALTITNVQLSDVGEYVCEITNGKDTARTRTIKLSPTSILSVVAGVTVYAPMESESVTLNVNVVGTPSQIKWYKNDQLISISNRYSGGNVSVPALTISNVKVTDGGDYVCEITNGKDTVRTSIIQLSPLAALSVLAGKRFYNPHETESVTLNVKVDGKPSRIRWYKNNQLITMSNRYSGGNVSVPALTITNVQLNDGGEFVCEITNGKYTARTSIIQLSPASVLSVTARKTLYKPKETKTVKLKVKVVGTPSHVTWYKNKRPITITNRYSGGNVAAPDLTITNVELSDGGEYVCEITNGKETTRTSIIQLSPRSMLKVMTGDTLYTPKETESVTLNVTVIGTPSQIRWYKNDQLVKILGRYSGGNVTDAALTITNVKHSDGGEYVCEVTDGKDTAKTTTIRLFPSSNLSIVVGKIFYNPKETDTVTLNVKVVGIPSKIRWYKNNQLITILNRYSGGSLAAPALTITDVRLSDGGEYVCEVTKGKDTIQSNTIQLSPISMLSVIAEKIYYNPRETESITLKVNVEGKPSKVTWYKNNQPITIMNRYAGGNVATPALTITNIHLSDGGEYVCEVTNGKDTARSGTMQLSPASMLSVKARKTHYNPKEKESVTLQVTVVGTPSKINWYKDNQLITISNRYSDGTVSVPALTITNVRLSDGGAYVCEITNGKDTARTSIIKLSPLSILSVKAVNTLYSPKKKESVTLQVSVVGKPSKISWYKDDQLITISNRYSDGTVSSPALTIKNVKLSDGGAYVCEITNGKNTVRTSIIQLSPLPLLSVVAKKTSYMLKQDAIVTLKVKIVGKPSRITWYKDKQPIIRSDKYAGGNVSVPALTISKVDKSDVGDYVCEATDGTVTVNTKTISLSLTPMLAVIAGKTLYNPKEKESVTLQVTVLGFPSTINWYKDDQLITISNRYSDGTVSTPALTITNVQLGDGGAYVCEITNGIDTARTSIIQLSPLSLLSVIAIKTSYMVKQDATVTLAVKVVGKPSQITWYKDKQPLTRSDKYSGGDVSVPALTIRKVVKSDVGDYVCEATDGTVTVNTNTIYLSLTSSTEEFKIVTRAPTTILLTTELPSTTPTLKLSVTTADRSKPDVTIEPQTDSLRPNTSPPKPSSHSTRSSSNSGSSSFSTDSSSSQCHFHDGRPCCKQNHGSVVNVNVNVRVEGKGRDSSSYDDSSFYDSRLDDSSLDYSSIYDSSFYDSTLDDSSLDYSSIYDSSLYHSSNADSSHSDSSYHDSSRTDSSLDDSSHHDSSLYHNSNDDSSLSDSSHHASSQSDSSLDDSSLDDSGRADSSLDDSSIDDSSLSDSSLDDRSIDDTSHRNRSLDDPIIDDSSLGGSSLVGRVCNGSSIDKTSLPDSSLVDTSIYERSLGNISLCDNNVSATSKASKSIS</sequence>
<dbReference type="Pfam" id="PF07679">
    <property type="entry name" value="I-set"/>
    <property type="match status" value="20"/>
</dbReference>
<evidence type="ECO:0000259" key="7">
    <source>
        <dbReference type="PROSITE" id="PS50835"/>
    </source>
</evidence>
<feature type="chain" id="PRO_5032274812" evidence="6">
    <location>
        <begin position="27"/>
        <end position="2937"/>
    </location>
</feature>
<dbReference type="InterPro" id="IPR013162">
    <property type="entry name" value="CD80_C2-set"/>
</dbReference>
<proteinExistence type="predicted"/>
<feature type="compositionally biased region" description="Polar residues" evidence="5">
    <location>
        <begin position="2646"/>
        <end position="2655"/>
    </location>
</feature>
<dbReference type="GO" id="GO:0004674">
    <property type="term" value="F:protein serine/threonine kinase activity"/>
    <property type="evidence" value="ECO:0007669"/>
    <property type="project" value="UniProtKB-EC"/>
</dbReference>
<dbReference type="SMART" id="SM00409">
    <property type="entry name" value="IG"/>
    <property type="match status" value="22"/>
</dbReference>
<dbReference type="InterPro" id="IPR013783">
    <property type="entry name" value="Ig-like_fold"/>
</dbReference>
<gene>
    <name evidence="8" type="ORF">MGAL_10B050380</name>
</gene>
<feature type="domain" description="Ig-like" evidence="7">
    <location>
        <begin position="1736"/>
        <end position="1862"/>
    </location>
</feature>
<feature type="domain" description="Ig-like" evidence="7">
    <location>
        <begin position="1405"/>
        <end position="1494"/>
    </location>
</feature>